<reference evidence="2 3" key="1">
    <citation type="journal article" date="2023" name="Antonie Van Leeuwenhoek">
        <title>Mesoterricola silvestris gen. nov., sp. nov., Mesoterricola sediminis sp. nov., Geothrix oryzae sp. nov., Geothrix edaphica sp. nov., Geothrix rubra sp. nov., and Geothrix limicola sp. nov., six novel members of Acidobacteriota isolated from soils.</title>
        <authorList>
            <person name="Itoh H."/>
            <person name="Sugisawa Y."/>
            <person name="Mise K."/>
            <person name="Xu Z."/>
            <person name="Kuniyasu M."/>
            <person name="Ushijima N."/>
            <person name="Kawano K."/>
            <person name="Kobayashi E."/>
            <person name="Shiratori Y."/>
            <person name="Masuda Y."/>
            <person name="Senoo K."/>
        </authorList>
    </citation>
    <scope>NUCLEOTIDE SEQUENCE [LARGE SCALE GENOMIC DNA]</scope>
    <source>
        <strain evidence="2 3">Red804</strain>
    </source>
</reference>
<comment type="caution">
    <text evidence="2">The sequence shown here is derived from an EMBL/GenBank/DDBJ whole genome shotgun (WGS) entry which is preliminary data.</text>
</comment>
<dbReference type="InterPro" id="IPR014710">
    <property type="entry name" value="RmlC-like_jellyroll"/>
</dbReference>
<protein>
    <recommendedName>
        <fullName evidence="1">Cyclic nucleotide-binding domain-containing protein</fullName>
    </recommendedName>
</protein>
<feature type="domain" description="Cyclic nucleotide-binding" evidence="1">
    <location>
        <begin position="12"/>
        <end position="114"/>
    </location>
</feature>
<dbReference type="InterPro" id="IPR000595">
    <property type="entry name" value="cNMP-bd_dom"/>
</dbReference>
<keyword evidence="3" id="KW-1185">Reference proteome</keyword>
<dbReference type="EMBL" id="BSDE01000001">
    <property type="protein sequence ID" value="GLH71829.1"/>
    <property type="molecule type" value="Genomic_DNA"/>
</dbReference>
<dbReference type="CDD" id="cd00038">
    <property type="entry name" value="CAP_ED"/>
    <property type="match status" value="1"/>
</dbReference>
<dbReference type="Pfam" id="PF00027">
    <property type="entry name" value="cNMP_binding"/>
    <property type="match status" value="1"/>
</dbReference>
<sequence length="164" mass="18001">MIDAAFLTQSPLFRNLDEMERAQILIIGDVRSYPAGQVLFREGDPGDGLYLVVKGSVRISKQSVTGEEALAVLEPPAFFGEMALIDSAARAADAIVNEDSVLFFVPLQGLRSLIEAQHRIALKILYALCEVLAQRLRETNERYMNIFTIAQWGGANPDGPLPVP</sequence>
<dbReference type="SUPFAM" id="SSF51206">
    <property type="entry name" value="cAMP-binding domain-like"/>
    <property type="match status" value="1"/>
</dbReference>
<evidence type="ECO:0000313" key="3">
    <source>
        <dbReference type="Proteomes" id="UP001165069"/>
    </source>
</evidence>
<dbReference type="RefSeq" id="WP_285569435.1">
    <property type="nucleotide sequence ID" value="NZ_BSDE01000001.1"/>
</dbReference>
<gene>
    <name evidence="2" type="ORF">GETHLI_03310</name>
</gene>
<dbReference type="SMART" id="SM00100">
    <property type="entry name" value="cNMP"/>
    <property type="match status" value="1"/>
</dbReference>
<dbReference type="PROSITE" id="PS50042">
    <property type="entry name" value="CNMP_BINDING_3"/>
    <property type="match status" value="1"/>
</dbReference>
<dbReference type="Proteomes" id="UP001165069">
    <property type="component" value="Unassembled WGS sequence"/>
</dbReference>
<dbReference type="PANTHER" id="PTHR24567">
    <property type="entry name" value="CRP FAMILY TRANSCRIPTIONAL REGULATORY PROTEIN"/>
    <property type="match status" value="1"/>
</dbReference>
<organism evidence="2 3">
    <name type="scientific">Geothrix limicola</name>
    <dbReference type="NCBI Taxonomy" id="2927978"/>
    <lineage>
        <taxon>Bacteria</taxon>
        <taxon>Pseudomonadati</taxon>
        <taxon>Acidobacteriota</taxon>
        <taxon>Holophagae</taxon>
        <taxon>Holophagales</taxon>
        <taxon>Holophagaceae</taxon>
        <taxon>Geothrix</taxon>
    </lineage>
</organism>
<accession>A0ABQ5QAH8</accession>
<proteinExistence type="predicted"/>
<dbReference type="InterPro" id="IPR018490">
    <property type="entry name" value="cNMP-bd_dom_sf"/>
</dbReference>
<dbReference type="InterPro" id="IPR050397">
    <property type="entry name" value="Env_Response_Regulators"/>
</dbReference>
<evidence type="ECO:0000313" key="2">
    <source>
        <dbReference type="EMBL" id="GLH71829.1"/>
    </source>
</evidence>
<evidence type="ECO:0000259" key="1">
    <source>
        <dbReference type="PROSITE" id="PS50042"/>
    </source>
</evidence>
<dbReference type="PANTHER" id="PTHR24567:SF74">
    <property type="entry name" value="HTH-TYPE TRANSCRIPTIONAL REGULATOR ARCR"/>
    <property type="match status" value="1"/>
</dbReference>
<dbReference type="Gene3D" id="2.60.120.10">
    <property type="entry name" value="Jelly Rolls"/>
    <property type="match status" value="1"/>
</dbReference>
<name>A0ABQ5QAH8_9BACT</name>